<evidence type="ECO:0000313" key="1">
    <source>
        <dbReference type="EMBL" id="ANP41394.1"/>
    </source>
</evidence>
<gene>
    <name evidence="1" type="ORF">K529_011505</name>
</gene>
<dbReference type="OrthoDB" id="7783360at2"/>
<dbReference type="STRING" id="1265309.K529_011505"/>
<organism evidence="1 2">
    <name type="scientific">Tritonibacter mobilis F1926</name>
    <dbReference type="NCBI Taxonomy" id="1265309"/>
    <lineage>
        <taxon>Bacteria</taxon>
        <taxon>Pseudomonadati</taxon>
        <taxon>Pseudomonadota</taxon>
        <taxon>Alphaproteobacteria</taxon>
        <taxon>Rhodobacterales</taxon>
        <taxon>Paracoccaceae</taxon>
        <taxon>Tritonibacter</taxon>
    </lineage>
</organism>
<dbReference type="AlphaFoldDB" id="A0A1B1A469"/>
<dbReference type="RefSeq" id="WP_005633679.1">
    <property type="nucleotide sequence ID" value="NZ_CP015230.1"/>
</dbReference>
<sequence length="845" mass="93215">MTPETLLTALVMIGHSLIGPENPRMLQQLLTAGQDNRPVVEYQVINGAPLRYNWEHADKAQGINARERLAKGPVDAVIVTEAIPLANHLRWSDTEGSVENFYTLAAQSNPNVTLYLQEGWHSLLSGTGVEVPFDNGGDVAWRERLDNDLPRWQGVVDKVRANTGGDIRLLPTGQALGRLADAIQTGTVPGLQDIRDVFSDDIHPNDIGFYYLALVQYAVLTGNSPEGLPRVLKTEWGTAYTAPSAELAQRLQEIAAGAASGSQARMTLPPDPVDLPADPAPAILNANITVPSLPTGRPDVRRQPIAMNLASVRDWSPQAPFLDHFKTARAWIGHLPGRWGGVTEDELRDAGYLDPDGWPLALPPELGSIGTVILNDLPETATSLSGRYVLRFEGQGIVEAGGRAKNVRYGRNQVSFDFEPGPGAVDIRIQRTDREGTGVYVRNITVVRERDLQAYDQGALFNPDWLDRIEGFAALRFMDWMDTNNSKQIGWEDRPRYSDYTWTTNGIPAEVLVTLANRVGADPWFTLPHMADDTYVRNLATLVRDGLDEDLKTYVEYSNEVWNWQFQQAQWADKQARETWGKDGLWLQYYGGRAAEVAGIWTEVFSEGADQTDLSDRLVRVVSTQTGWLGLEEQILNAPLWTAAQAGREAPYRSFDAYAVTGYFGASLGMQEQAPMVRAWIADSQDRARAAASAQGLSGDAASDYIRDHRFDVAAAQAAVELQDGLNTGSQEGSLNDLLTRVLPYHAEVAQKHGLELIMYEGGTHVVGHGALVDDDDLTAFFTYLNYTPEMAELYRKLLNTWPDIGGTLFGAYSDVSVPGRWGSWGALRTLSDDNPRWDVLEAAR</sequence>
<reference evidence="1 2" key="1">
    <citation type="journal article" date="2016" name="ISME J.">
        <title>Global occurrence and heterogeneity of the Roseobacter-clade species Ruegeria mobilis.</title>
        <authorList>
            <person name="Sonnenschein E."/>
            <person name="Gram L."/>
        </authorList>
    </citation>
    <scope>NUCLEOTIDE SEQUENCE [LARGE SCALE GENOMIC DNA]</scope>
    <source>
        <strain evidence="1 2">F1926</strain>
    </source>
</reference>
<accession>A0A1B1A469</accession>
<dbReference type="GO" id="GO:0016788">
    <property type="term" value="F:hydrolase activity, acting on ester bonds"/>
    <property type="evidence" value="ECO:0007669"/>
    <property type="project" value="UniProtKB-ARBA"/>
</dbReference>
<evidence type="ECO:0000313" key="2">
    <source>
        <dbReference type="Proteomes" id="UP000013243"/>
    </source>
</evidence>
<dbReference type="Gene3D" id="3.40.50.1110">
    <property type="entry name" value="SGNH hydrolase"/>
    <property type="match status" value="1"/>
</dbReference>
<dbReference type="InterPro" id="IPR036514">
    <property type="entry name" value="SGNH_hydro_sf"/>
</dbReference>
<proteinExistence type="predicted"/>
<dbReference type="EMBL" id="CP015230">
    <property type="protein sequence ID" value="ANP41394.1"/>
    <property type="molecule type" value="Genomic_DNA"/>
</dbReference>
<dbReference type="Proteomes" id="UP000013243">
    <property type="component" value="Chromosome"/>
</dbReference>
<name>A0A1B1A469_9RHOB</name>
<dbReference type="GeneID" id="28250467"/>
<dbReference type="KEGG" id="rmb:K529_011505"/>
<protein>
    <submittedName>
        <fullName evidence="1">Uncharacterized protein</fullName>
    </submittedName>
</protein>